<evidence type="ECO:0000313" key="3">
    <source>
        <dbReference type="Proteomes" id="UP000016932"/>
    </source>
</evidence>
<name>M2ZYV8_PSEFD</name>
<evidence type="ECO:0000313" key="2">
    <source>
        <dbReference type="EMBL" id="EME77316.1"/>
    </source>
</evidence>
<dbReference type="HOGENOM" id="CLU_1120540_0_0_1"/>
<reference evidence="2 3" key="1">
    <citation type="journal article" date="2012" name="PLoS Pathog.">
        <title>Diverse lifestyles and strategies of plant pathogenesis encoded in the genomes of eighteen Dothideomycetes fungi.</title>
        <authorList>
            <person name="Ohm R.A."/>
            <person name="Feau N."/>
            <person name="Henrissat B."/>
            <person name="Schoch C.L."/>
            <person name="Horwitz B.A."/>
            <person name="Barry K.W."/>
            <person name="Condon B.J."/>
            <person name="Copeland A.C."/>
            <person name="Dhillon B."/>
            <person name="Glaser F."/>
            <person name="Hesse C.N."/>
            <person name="Kosti I."/>
            <person name="LaButti K."/>
            <person name="Lindquist E.A."/>
            <person name="Lucas S."/>
            <person name="Salamov A.A."/>
            <person name="Bradshaw R.E."/>
            <person name="Ciuffetti L."/>
            <person name="Hamelin R.C."/>
            <person name="Kema G.H.J."/>
            <person name="Lawrence C."/>
            <person name="Scott J.A."/>
            <person name="Spatafora J.W."/>
            <person name="Turgeon B.G."/>
            <person name="de Wit P.J.G.M."/>
            <person name="Zhong S."/>
            <person name="Goodwin S.B."/>
            <person name="Grigoriev I.V."/>
        </authorList>
    </citation>
    <scope>NUCLEOTIDE SEQUENCE [LARGE SCALE GENOMIC DNA]</scope>
    <source>
        <strain evidence="2 3">CIRAD86</strain>
    </source>
</reference>
<proteinExistence type="predicted"/>
<dbReference type="Proteomes" id="UP000016932">
    <property type="component" value="Unassembled WGS sequence"/>
</dbReference>
<dbReference type="KEGG" id="pfj:MYCFIDRAFT_83261"/>
<organism evidence="2 3">
    <name type="scientific">Pseudocercospora fijiensis (strain CIRAD86)</name>
    <name type="common">Black leaf streak disease fungus</name>
    <name type="synonym">Mycosphaerella fijiensis</name>
    <dbReference type="NCBI Taxonomy" id="383855"/>
    <lineage>
        <taxon>Eukaryota</taxon>
        <taxon>Fungi</taxon>
        <taxon>Dikarya</taxon>
        <taxon>Ascomycota</taxon>
        <taxon>Pezizomycotina</taxon>
        <taxon>Dothideomycetes</taxon>
        <taxon>Dothideomycetidae</taxon>
        <taxon>Mycosphaerellales</taxon>
        <taxon>Mycosphaerellaceae</taxon>
        <taxon>Pseudocercospora</taxon>
    </lineage>
</organism>
<feature type="transmembrane region" description="Helical" evidence="1">
    <location>
        <begin position="205"/>
        <end position="223"/>
    </location>
</feature>
<evidence type="ECO:0000256" key="1">
    <source>
        <dbReference type="SAM" id="Phobius"/>
    </source>
</evidence>
<sequence length="248" mass="27666">MNELWEALIDYLRGRLEPSLVLYYVEHLILFSVCATAPAATAFSVLLLLAALRHPNFLSKQRKLPTKAALLSSLPPSTSLDQDELCGICRDAFESSYHAHRLSHCPLCRTQLYTRGPLFYILKSLVNTSRFFMKFYAYGALLELILEVALILESLYLGAEPHEPLAKLLGTAAALWFYTRGVRAEIAGHVQDADDAVDGSRDGKFGLAAVQVVMIFFFSCGIVRIRLRAVYRLTTAICTLSWTGDMVL</sequence>
<keyword evidence="1" id="KW-1133">Transmembrane helix</keyword>
<keyword evidence="1" id="KW-0812">Transmembrane</keyword>
<dbReference type="AlphaFoldDB" id="M2ZYV8"/>
<feature type="transmembrane region" description="Helical" evidence="1">
    <location>
        <begin position="28"/>
        <end position="52"/>
    </location>
</feature>
<protein>
    <submittedName>
        <fullName evidence="2">Uncharacterized protein</fullName>
    </submittedName>
</protein>
<keyword evidence="1" id="KW-0472">Membrane</keyword>
<keyword evidence="3" id="KW-1185">Reference proteome</keyword>
<dbReference type="EMBL" id="KB446566">
    <property type="protein sequence ID" value="EME77316.1"/>
    <property type="molecule type" value="Genomic_DNA"/>
</dbReference>
<dbReference type="GeneID" id="19342039"/>
<dbReference type="RefSeq" id="XP_007932083.1">
    <property type="nucleotide sequence ID" value="XM_007933892.1"/>
</dbReference>
<feature type="transmembrane region" description="Helical" evidence="1">
    <location>
        <begin position="135"/>
        <end position="159"/>
    </location>
</feature>
<dbReference type="VEuPathDB" id="FungiDB:MYCFIDRAFT_83261"/>
<gene>
    <name evidence="2" type="ORF">MYCFIDRAFT_83261</name>
</gene>
<accession>M2ZYV8</accession>